<protein>
    <submittedName>
        <fullName evidence="2">Uncharacterized protein</fullName>
    </submittedName>
</protein>
<dbReference type="GeneID" id="77731105"/>
<evidence type="ECO:0000313" key="3">
    <source>
        <dbReference type="Proteomes" id="UP001164286"/>
    </source>
</evidence>
<evidence type="ECO:0000256" key="1">
    <source>
        <dbReference type="SAM" id="MobiDB-lite"/>
    </source>
</evidence>
<evidence type="ECO:0000313" key="2">
    <source>
        <dbReference type="EMBL" id="KAI9637865.1"/>
    </source>
</evidence>
<feature type="compositionally biased region" description="Acidic residues" evidence="1">
    <location>
        <begin position="92"/>
        <end position="132"/>
    </location>
</feature>
<reference evidence="2" key="1">
    <citation type="journal article" date="2022" name="G3 (Bethesda)">
        <title>High quality genome of the basidiomycete yeast Dioszegia hungarica PDD-24b-2 isolated from cloud water.</title>
        <authorList>
            <person name="Jarrige D."/>
            <person name="Haridas S."/>
            <person name="Bleykasten-Grosshans C."/>
            <person name="Joly M."/>
            <person name="Nadalig T."/>
            <person name="Sancelme M."/>
            <person name="Vuilleumier S."/>
            <person name="Grigoriev I.V."/>
            <person name="Amato P."/>
            <person name="Bringel F."/>
        </authorList>
    </citation>
    <scope>NUCLEOTIDE SEQUENCE</scope>
    <source>
        <strain evidence="2">PDD-24b-2</strain>
    </source>
</reference>
<dbReference type="Proteomes" id="UP001164286">
    <property type="component" value="Unassembled WGS sequence"/>
</dbReference>
<accession>A0AA38HCH2</accession>
<keyword evidence="3" id="KW-1185">Reference proteome</keyword>
<organism evidence="2 3">
    <name type="scientific">Dioszegia hungarica</name>
    <dbReference type="NCBI Taxonomy" id="4972"/>
    <lineage>
        <taxon>Eukaryota</taxon>
        <taxon>Fungi</taxon>
        <taxon>Dikarya</taxon>
        <taxon>Basidiomycota</taxon>
        <taxon>Agaricomycotina</taxon>
        <taxon>Tremellomycetes</taxon>
        <taxon>Tremellales</taxon>
        <taxon>Bulleribasidiaceae</taxon>
        <taxon>Dioszegia</taxon>
    </lineage>
</organism>
<proteinExistence type="predicted"/>
<dbReference type="EMBL" id="JAKWFO010000003">
    <property type="protein sequence ID" value="KAI9637865.1"/>
    <property type="molecule type" value="Genomic_DNA"/>
</dbReference>
<gene>
    <name evidence="2" type="ORF">MKK02DRAFT_42243</name>
</gene>
<feature type="region of interest" description="Disordered" evidence="1">
    <location>
        <begin position="32"/>
        <end position="160"/>
    </location>
</feature>
<sequence length="292" mass="32200">MSPLHFISQASQEVEGIGTALKEMKVETVKMEKEGDAPTGVDFRLDATRSSAEVREEAFKEAAQELGQKHKDVENEEVFAGDYTPPNSEFGSDSEDDVSSEVSDETDSSVDWEDGREAEDEDEEDVTMDDGGADQGAGVDGDAGKQPAVDPAESVHPTPSIDPILLAADTLLRHLRRTNTATLTAAVKTSTARERRISRLDNHLDAERYVSQQLRRLLRRTQVELEASSKAEKKRDEAEKGKQRAEKAHKAAEGKLAMIREAHDMEREMYLAKIKGLVGEKEADDGIIYISD</sequence>
<feature type="region of interest" description="Disordered" evidence="1">
    <location>
        <begin position="226"/>
        <end position="255"/>
    </location>
</feature>
<dbReference type="RefSeq" id="XP_052947642.1">
    <property type="nucleotide sequence ID" value="XM_053091900.1"/>
</dbReference>
<dbReference type="AlphaFoldDB" id="A0AA38HCH2"/>
<comment type="caution">
    <text evidence="2">The sequence shown here is derived from an EMBL/GenBank/DDBJ whole genome shotgun (WGS) entry which is preliminary data.</text>
</comment>
<name>A0AA38HCH2_9TREE</name>
<feature type="compositionally biased region" description="Basic and acidic residues" evidence="1">
    <location>
        <begin position="43"/>
        <end position="73"/>
    </location>
</feature>